<dbReference type="InterPro" id="IPR036890">
    <property type="entry name" value="HATPase_C_sf"/>
</dbReference>
<name>A0A8T5UVP8_9EURY</name>
<dbReference type="InterPro" id="IPR031621">
    <property type="entry name" value="HisKA_7TM"/>
</dbReference>
<dbReference type="SUPFAM" id="SSF55785">
    <property type="entry name" value="PYP-like sensor domain (PAS domain)"/>
    <property type="match status" value="1"/>
</dbReference>
<keyword evidence="6" id="KW-1185">Reference proteome</keyword>
<evidence type="ECO:0000313" key="5">
    <source>
        <dbReference type="EMBL" id="MBZ2164739.1"/>
    </source>
</evidence>
<dbReference type="Proteomes" id="UP000825933">
    <property type="component" value="Unassembled WGS sequence"/>
</dbReference>
<organism evidence="5 6">
    <name type="scientific">Methanobacterium spitsbergense</name>
    <dbReference type="NCBI Taxonomy" id="2874285"/>
    <lineage>
        <taxon>Archaea</taxon>
        <taxon>Methanobacteriati</taxon>
        <taxon>Methanobacteriota</taxon>
        <taxon>Methanomada group</taxon>
        <taxon>Methanobacteria</taxon>
        <taxon>Methanobacteriales</taxon>
        <taxon>Methanobacteriaceae</taxon>
        <taxon>Methanobacterium</taxon>
    </lineage>
</organism>
<feature type="transmembrane region" description="Helical" evidence="1">
    <location>
        <begin position="143"/>
        <end position="163"/>
    </location>
</feature>
<feature type="transmembrane region" description="Helical" evidence="1">
    <location>
        <begin position="31"/>
        <end position="50"/>
    </location>
</feature>
<feature type="transmembrane region" description="Helical" evidence="1">
    <location>
        <begin position="62"/>
        <end position="86"/>
    </location>
</feature>
<evidence type="ECO:0000256" key="1">
    <source>
        <dbReference type="SAM" id="Phobius"/>
    </source>
</evidence>
<dbReference type="AlphaFoldDB" id="A0A8T5UVP8"/>
<dbReference type="SMART" id="SM00091">
    <property type="entry name" value="PAS"/>
    <property type="match status" value="1"/>
</dbReference>
<feature type="transmembrane region" description="Helical" evidence="1">
    <location>
        <begin position="175"/>
        <end position="194"/>
    </location>
</feature>
<dbReference type="InterPro" id="IPR000700">
    <property type="entry name" value="PAS-assoc_C"/>
</dbReference>
<dbReference type="Gene3D" id="3.30.565.10">
    <property type="entry name" value="Histidine kinase-like ATPase, C-terminal domain"/>
    <property type="match status" value="1"/>
</dbReference>
<dbReference type="Pfam" id="PF13426">
    <property type="entry name" value="PAS_9"/>
    <property type="match status" value="1"/>
</dbReference>
<dbReference type="PROSITE" id="PS50113">
    <property type="entry name" value="PAC"/>
    <property type="match status" value="1"/>
</dbReference>
<dbReference type="InterPro" id="IPR011495">
    <property type="entry name" value="Sig_transdc_His_kin_sub2_dim/P"/>
</dbReference>
<proteinExistence type="predicted"/>
<dbReference type="SUPFAM" id="SSF55874">
    <property type="entry name" value="ATPase domain of HSP90 chaperone/DNA topoisomerase II/histidine kinase"/>
    <property type="match status" value="1"/>
</dbReference>
<reference evidence="6" key="1">
    <citation type="journal article" date="2022" name="Microbiol. Resour. Announc.">
        <title>Draft Genome Sequence of a Methanogenic Archaeon from West Spitsbergen Permafrost.</title>
        <authorList>
            <person name="Trubitsyn V."/>
            <person name="Rivkina E."/>
            <person name="Shcherbakova V."/>
        </authorList>
    </citation>
    <scope>NUCLEOTIDE SEQUENCE [LARGE SCALE GENOMIC DNA]</scope>
    <source>
        <strain evidence="6">VT</strain>
    </source>
</reference>
<evidence type="ECO:0000259" key="4">
    <source>
        <dbReference type="PROSITE" id="PS50113"/>
    </source>
</evidence>
<gene>
    <name evidence="5" type="ORF">K8N75_01560</name>
</gene>
<dbReference type="SMART" id="SM00387">
    <property type="entry name" value="HATPase_c"/>
    <property type="match status" value="1"/>
</dbReference>
<evidence type="ECO:0000259" key="3">
    <source>
        <dbReference type="PROSITE" id="PS50112"/>
    </source>
</evidence>
<dbReference type="InterPro" id="IPR001610">
    <property type="entry name" value="PAC"/>
</dbReference>
<evidence type="ECO:0000259" key="2">
    <source>
        <dbReference type="PROSITE" id="PS50109"/>
    </source>
</evidence>
<dbReference type="Gene3D" id="3.30.450.20">
    <property type="entry name" value="PAS domain"/>
    <property type="match status" value="1"/>
</dbReference>
<dbReference type="EMBL" id="JAIOUQ010000003">
    <property type="protein sequence ID" value="MBZ2164739.1"/>
    <property type="molecule type" value="Genomic_DNA"/>
</dbReference>
<dbReference type="InterPro" id="IPR035965">
    <property type="entry name" value="PAS-like_dom_sf"/>
</dbReference>
<feature type="transmembrane region" description="Helical" evidence="1">
    <location>
        <begin position="6"/>
        <end position="24"/>
    </location>
</feature>
<feature type="transmembrane region" description="Helical" evidence="1">
    <location>
        <begin position="98"/>
        <end position="123"/>
    </location>
</feature>
<dbReference type="NCBIfam" id="TIGR00229">
    <property type="entry name" value="sensory_box"/>
    <property type="match status" value="1"/>
</dbReference>
<dbReference type="InterPro" id="IPR000014">
    <property type="entry name" value="PAS"/>
</dbReference>
<dbReference type="PROSITE" id="PS50112">
    <property type="entry name" value="PAS"/>
    <property type="match status" value="1"/>
</dbReference>
<keyword evidence="1" id="KW-0812">Transmembrane</keyword>
<feature type="domain" description="Histidine kinase" evidence="2">
    <location>
        <begin position="364"/>
        <end position="556"/>
    </location>
</feature>
<dbReference type="InterPro" id="IPR003594">
    <property type="entry name" value="HATPase_dom"/>
</dbReference>
<protein>
    <submittedName>
        <fullName evidence="5">PAS domain S-box protein</fullName>
    </submittedName>
</protein>
<dbReference type="PANTHER" id="PTHR43065">
    <property type="entry name" value="SENSOR HISTIDINE KINASE"/>
    <property type="match status" value="1"/>
</dbReference>
<comment type="caution">
    <text evidence="5">The sequence shown here is derived from an EMBL/GenBank/DDBJ whole genome shotgun (WGS) entry which is preliminary data.</text>
</comment>
<dbReference type="PANTHER" id="PTHR43065:SF23">
    <property type="entry name" value="SENSOR HISTIDINE KINASE PDTAS"/>
    <property type="match status" value="1"/>
</dbReference>
<keyword evidence="1" id="KW-1133">Transmembrane helix</keyword>
<keyword evidence="1" id="KW-0472">Membrane</keyword>
<dbReference type="CDD" id="cd00130">
    <property type="entry name" value="PAS"/>
    <property type="match status" value="1"/>
</dbReference>
<dbReference type="InterPro" id="IPR005467">
    <property type="entry name" value="His_kinase_dom"/>
</dbReference>
<dbReference type="Pfam" id="PF16927">
    <property type="entry name" value="HisKA_7TM"/>
    <property type="match status" value="1"/>
</dbReference>
<dbReference type="PROSITE" id="PS50109">
    <property type="entry name" value="HIS_KIN"/>
    <property type="match status" value="1"/>
</dbReference>
<feature type="domain" description="PAS" evidence="3">
    <location>
        <begin position="236"/>
        <end position="276"/>
    </location>
</feature>
<feature type="domain" description="PAC" evidence="4">
    <location>
        <begin position="301"/>
        <end position="353"/>
    </location>
</feature>
<dbReference type="SMART" id="SM00086">
    <property type="entry name" value="PAC"/>
    <property type="match status" value="1"/>
</dbReference>
<accession>A0A8T5UVP8</accession>
<dbReference type="Pfam" id="PF02518">
    <property type="entry name" value="HATPase_c"/>
    <property type="match status" value="1"/>
</dbReference>
<dbReference type="Pfam" id="PF07568">
    <property type="entry name" value="HisKA_2"/>
    <property type="match status" value="1"/>
</dbReference>
<evidence type="ECO:0000313" key="6">
    <source>
        <dbReference type="Proteomes" id="UP000825933"/>
    </source>
</evidence>
<dbReference type="RefSeq" id="WP_223790415.1">
    <property type="nucleotide sequence ID" value="NZ_JAIOUQ010000003.1"/>
</dbReference>
<sequence>MNIFSYISLIAFLLCFFLGNFIYHKNSKSQLNLMIALLCILVGFLAFAEFQYRQTTDFQTAYIWLKISGLWPIVPAILLHISLIFTGKTDILKNKFTYLLIYIPAIIISFYAVDSNLMLMGILKEYWGWTYVFPENSLLFDIMSVWTIFCVFLAGSLCLIYYLKNKNIKKLQAKYLLIGLYFPLLITMATDLILPTMSIRIPETTMAMSTVGIGFISYGVWKYRFPALTAAVAADEIVSTMSNFLIMLDHDKNIVTINDATIELLGYDKKDIIGKSVKYLFSDNSLENAGKLFDSNSNSIINFETRLKSKHGEIIPVLLSKSVIKNDDGNTMGIVCIGSNIVEIKHAEDKIKASLEEKDILLRELHHRVKNNLQIILSLINLQSNGIKNQEDLEIFRESQSRVKSLAIIHEKLYQSADFANINFEEYIESLVNYLLSYYSADSIEVIIDVKKDIILNMDTAVPCGLIINELVTNAIKHAFNGNKSGQIYITLQSDNGCFTLIVSDNGKGIPPEVDLDNPQKLGLQLVKSLTDQLEGKIEYNGSKNTKYKIQFRELIYKDRM</sequence>